<keyword evidence="10 13" id="KW-1133">Transmembrane helix</keyword>
<feature type="domain" description="Histidine kinase" evidence="14">
    <location>
        <begin position="414"/>
        <end position="631"/>
    </location>
</feature>
<evidence type="ECO:0000256" key="6">
    <source>
        <dbReference type="ARBA" id="ARBA00022692"/>
    </source>
</evidence>
<protein>
    <recommendedName>
        <fullName evidence="3">histidine kinase</fullName>
        <ecNumber evidence="3">2.7.13.3</ecNumber>
    </recommendedName>
</protein>
<proteinExistence type="predicted"/>
<organism evidence="16 17">
    <name type="scientific">Candidatus Glassbacteria bacterium GWA2_58_10</name>
    <dbReference type="NCBI Taxonomy" id="1817865"/>
    <lineage>
        <taxon>Bacteria</taxon>
        <taxon>Candidatus Glassiibacteriota</taxon>
    </lineage>
</organism>
<dbReference type="InterPro" id="IPR036890">
    <property type="entry name" value="HATPase_C_sf"/>
</dbReference>
<dbReference type="InterPro" id="IPR003661">
    <property type="entry name" value="HisK_dim/P_dom"/>
</dbReference>
<dbReference type="SUPFAM" id="SSF55785">
    <property type="entry name" value="PYP-like sensor domain (PAS domain)"/>
    <property type="match status" value="1"/>
</dbReference>
<dbReference type="SMART" id="SM00387">
    <property type="entry name" value="HATPase_c"/>
    <property type="match status" value="1"/>
</dbReference>
<feature type="transmembrane region" description="Helical" evidence="13">
    <location>
        <begin position="18"/>
        <end position="38"/>
    </location>
</feature>
<dbReference type="InterPro" id="IPR050351">
    <property type="entry name" value="BphY/WalK/GraS-like"/>
</dbReference>
<dbReference type="Pfam" id="PF02518">
    <property type="entry name" value="HATPase_c"/>
    <property type="match status" value="1"/>
</dbReference>
<dbReference type="PROSITE" id="PS50885">
    <property type="entry name" value="HAMP"/>
    <property type="match status" value="1"/>
</dbReference>
<dbReference type="InterPro" id="IPR004358">
    <property type="entry name" value="Sig_transdc_His_kin-like_C"/>
</dbReference>
<evidence type="ECO:0000256" key="11">
    <source>
        <dbReference type="ARBA" id="ARBA00023012"/>
    </source>
</evidence>
<comment type="caution">
    <text evidence="16">The sequence shown here is derived from an EMBL/GenBank/DDBJ whole genome shotgun (WGS) entry which is preliminary data.</text>
</comment>
<evidence type="ECO:0000256" key="8">
    <source>
        <dbReference type="ARBA" id="ARBA00022777"/>
    </source>
</evidence>
<keyword evidence="7" id="KW-0547">Nucleotide-binding</keyword>
<evidence type="ECO:0000256" key="1">
    <source>
        <dbReference type="ARBA" id="ARBA00000085"/>
    </source>
</evidence>
<feature type="domain" description="HAMP" evidence="15">
    <location>
        <begin position="203"/>
        <end position="255"/>
    </location>
</feature>
<gene>
    <name evidence="16" type="ORF">A2Z86_08850</name>
</gene>
<dbReference type="Proteomes" id="UP000176992">
    <property type="component" value="Unassembled WGS sequence"/>
</dbReference>
<dbReference type="CDD" id="cd06225">
    <property type="entry name" value="HAMP"/>
    <property type="match status" value="1"/>
</dbReference>
<dbReference type="PRINTS" id="PR00344">
    <property type="entry name" value="BCTRLSENSOR"/>
</dbReference>
<dbReference type="InterPro" id="IPR013656">
    <property type="entry name" value="PAS_4"/>
</dbReference>
<dbReference type="EMBL" id="MFIV01000023">
    <property type="protein sequence ID" value="OGF99424.1"/>
    <property type="molecule type" value="Genomic_DNA"/>
</dbReference>
<evidence type="ECO:0000313" key="16">
    <source>
        <dbReference type="EMBL" id="OGF99424.1"/>
    </source>
</evidence>
<dbReference type="InterPro" id="IPR000014">
    <property type="entry name" value="PAS"/>
</dbReference>
<dbReference type="EC" id="2.7.13.3" evidence="3"/>
<dbReference type="Pfam" id="PF08448">
    <property type="entry name" value="PAS_4"/>
    <property type="match status" value="1"/>
</dbReference>
<dbReference type="GO" id="GO:0005524">
    <property type="term" value="F:ATP binding"/>
    <property type="evidence" value="ECO:0007669"/>
    <property type="project" value="UniProtKB-KW"/>
</dbReference>
<dbReference type="Gene3D" id="1.10.287.130">
    <property type="match status" value="1"/>
</dbReference>
<dbReference type="AlphaFoldDB" id="A0A1F5YGZ1"/>
<evidence type="ECO:0000256" key="13">
    <source>
        <dbReference type="SAM" id="Phobius"/>
    </source>
</evidence>
<dbReference type="PANTHER" id="PTHR42878">
    <property type="entry name" value="TWO-COMPONENT HISTIDINE KINASE"/>
    <property type="match status" value="1"/>
</dbReference>
<sequence>MGNAKKSKPLLSLRFKTIITLIIVHSILISSLIFYTFAHFHHMVEDLTRDHYALISSSFAPLLAEALQNEDLESIRKYLSRLKDNPGIIYAAIFNSKNEILDKRSYSEFEKHFKHILAERENEISSASVSREIGHASGFFHREGHNFDFSIPVVRDQRYLGKIYLVVNTADINQRLARESIQGIKIIVGAILAGMLVIALIDRRLKKILTHLIAVTRNMAQGDLTEKVHISTGDEIETLGDSFNIMAEAIQERERIIEEHEHHLEEMVKERTLELAEERDKLQAILDHVPSAIVMVDRQLIIRMVNSKFESTVNQPANDCLGKHCCEAFCPCLDPQACQVRECLEDGEIKTHINHSMSDSHAEQHMEHLVVPLWREGKTYGALEIITDITEKYEMQRQLIRAEKLSTTGEFASFMAHEIRNSITSIKMILQLLRERVQETMHKDIAVAQDSISRMERLVTDLLNFARPAEIKMTHQNIHQLIEESVQLTHYQFPQKPIKVQLDFDPNISTVLIDRDSMEKVFINLFLNAVQAIPESGTVKITTSRHILDKNLYDYASLPSAENELSFPALIRKIVLKKDQPVVLIEISDTGEGIPRECISKIFDPFFTMKTNGTGLGLSLAKRIVNAHSGI</sequence>
<keyword evidence="11" id="KW-0902">Two-component regulatory system</keyword>
<evidence type="ECO:0000256" key="12">
    <source>
        <dbReference type="ARBA" id="ARBA00023136"/>
    </source>
</evidence>
<dbReference type="GO" id="GO:0000156">
    <property type="term" value="F:phosphorelay response regulator activity"/>
    <property type="evidence" value="ECO:0007669"/>
    <property type="project" value="TreeGrafter"/>
</dbReference>
<keyword evidence="8" id="KW-0418">Kinase</keyword>
<dbReference type="Gene3D" id="6.10.340.10">
    <property type="match status" value="1"/>
</dbReference>
<dbReference type="GO" id="GO:0016020">
    <property type="term" value="C:membrane"/>
    <property type="evidence" value="ECO:0007669"/>
    <property type="project" value="UniProtKB-SubCell"/>
</dbReference>
<dbReference type="Pfam" id="PF00672">
    <property type="entry name" value="HAMP"/>
    <property type="match status" value="1"/>
</dbReference>
<evidence type="ECO:0000256" key="3">
    <source>
        <dbReference type="ARBA" id="ARBA00012438"/>
    </source>
</evidence>
<dbReference type="SMART" id="SM00304">
    <property type="entry name" value="HAMP"/>
    <property type="match status" value="1"/>
</dbReference>
<dbReference type="InterPro" id="IPR036097">
    <property type="entry name" value="HisK_dim/P_sf"/>
</dbReference>
<dbReference type="GO" id="GO:0030295">
    <property type="term" value="F:protein kinase activator activity"/>
    <property type="evidence" value="ECO:0007669"/>
    <property type="project" value="TreeGrafter"/>
</dbReference>
<feature type="non-terminal residue" evidence="16">
    <location>
        <position position="631"/>
    </location>
</feature>
<dbReference type="InterPro" id="IPR005467">
    <property type="entry name" value="His_kinase_dom"/>
</dbReference>
<dbReference type="NCBIfam" id="TIGR00229">
    <property type="entry name" value="sensory_box"/>
    <property type="match status" value="1"/>
</dbReference>
<keyword evidence="9" id="KW-0067">ATP-binding</keyword>
<evidence type="ECO:0000256" key="2">
    <source>
        <dbReference type="ARBA" id="ARBA00004141"/>
    </source>
</evidence>
<dbReference type="GO" id="GO:0007234">
    <property type="term" value="P:osmosensory signaling via phosphorelay pathway"/>
    <property type="evidence" value="ECO:0007669"/>
    <property type="project" value="TreeGrafter"/>
</dbReference>
<comment type="catalytic activity">
    <reaction evidence="1">
        <text>ATP + protein L-histidine = ADP + protein N-phospho-L-histidine.</text>
        <dbReference type="EC" id="2.7.13.3"/>
    </reaction>
</comment>
<dbReference type="SMART" id="SM00091">
    <property type="entry name" value="PAS"/>
    <property type="match status" value="1"/>
</dbReference>
<dbReference type="PROSITE" id="PS50109">
    <property type="entry name" value="HIS_KIN"/>
    <property type="match status" value="1"/>
</dbReference>
<evidence type="ECO:0000259" key="14">
    <source>
        <dbReference type="PROSITE" id="PS50109"/>
    </source>
</evidence>
<keyword evidence="6 13" id="KW-0812">Transmembrane</keyword>
<dbReference type="CDD" id="cd00082">
    <property type="entry name" value="HisKA"/>
    <property type="match status" value="1"/>
</dbReference>
<dbReference type="PANTHER" id="PTHR42878:SF7">
    <property type="entry name" value="SENSOR HISTIDINE KINASE GLRK"/>
    <property type="match status" value="1"/>
</dbReference>
<dbReference type="Pfam" id="PF00512">
    <property type="entry name" value="HisKA"/>
    <property type="match status" value="1"/>
</dbReference>
<keyword evidence="5" id="KW-0808">Transferase</keyword>
<evidence type="ECO:0000256" key="4">
    <source>
        <dbReference type="ARBA" id="ARBA00022553"/>
    </source>
</evidence>
<evidence type="ECO:0000259" key="15">
    <source>
        <dbReference type="PROSITE" id="PS50885"/>
    </source>
</evidence>
<dbReference type="InterPro" id="IPR035965">
    <property type="entry name" value="PAS-like_dom_sf"/>
</dbReference>
<dbReference type="GO" id="GO:0000155">
    <property type="term" value="F:phosphorelay sensor kinase activity"/>
    <property type="evidence" value="ECO:0007669"/>
    <property type="project" value="InterPro"/>
</dbReference>
<dbReference type="SUPFAM" id="SSF55874">
    <property type="entry name" value="ATPase domain of HSP90 chaperone/DNA topoisomerase II/histidine kinase"/>
    <property type="match status" value="1"/>
</dbReference>
<comment type="subcellular location">
    <subcellularLocation>
        <location evidence="2">Membrane</location>
        <topology evidence="2">Multi-pass membrane protein</topology>
    </subcellularLocation>
</comment>
<dbReference type="SUPFAM" id="SSF158472">
    <property type="entry name" value="HAMP domain-like"/>
    <property type="match status" value="1"/>
</dbReference>
<keyword evidence="4" id="KW-0597">Phosphoprotein</keyword>
<evidence type="ECO:0000256" key="10">
    <source>
        <dbReference type="ARBA" id="ARBA00022989"/>
    </source>
</evidence>
<dbReference type="InterPro" id="IPR003594">
    <property type="entry name" value="HATPase_dom"/>
</dbReference>
<dbReference type="SUPFAM" id="SSF47384">
    <property type="entry name" value="Homodimeric domain of signal transducing histidine kinase"/>
    <property type="match status" value="1"/>
</dbReference>
<dbReference type="Gene3D" id="3.30.450.20">
    <property type="entry name" value="PAS domain"/>
    <property type="match status" value="1"/>
</dbReference>
<evidence type="ECO:0000256" key="7">
    <source>
        <dbReference type="ARBA" id="ARBA00022741"/>
    </source>
</evidence>
<dbReference type="Gene3D" id="3.30.565.10">
    <property type="entry name" value="Histidine kinase-like ATPase, C-terminal domain"/>
    <property type="match status" value="1"/>
</dbReference>
<evidence type="ECO:0000256" key="5">
    <source>
        <dbReference type="ARBA" id="ARBA00022679"/>
    </source>
</evidence>
<keyword evidence="12 13" id="KW-0472">Membrane</keyword>
<evidence type="ECO:0000313" key="17">
    <source>
        <dbReference type="Proteomes" id="UP000176992"/>
    </source>
</evidence>
<dbReference type="InterPro" id="IPR003660">
    <property type="entry name" value="HAMP_dom"/>
</dbReference>
<reference evidence="16 17" key="1">
    <citation type="journal article" date="2016" name="Nat. Commun.">
        <title>Thousands of microbial genomes shed light on interconnected biogeochemical processes in an aquifer system.</title>
        <authorList>
            <person name="Anantharaman K."/>
            <person name="Brown C.T."/>
            <person name="Hug L.A."/>
            <person name="Sharon I."/>
            <person name="Castelle C.J."/>
            <person name="Probst A.J."/>
            <person name="Thomas B.C."/>
            <person name="Singh A."/>
            <person name="Wilkins M.J."/>
            <person name="Karaoz U."/>
            <person name="Brodie E.L."/>
            <person name="Williams K.H."/>
            <person name="Hubbard S.S."/>
            <person name="Banfield J.F."/>
        </authorList>
    </citation>
    <scope>NUCLEOTIDE SEQUENCE [LARGE SCALE GENOMIC DNA]</scope>
</reference>
<accession>A0A1F5YGZ1</accession>
<name>A0A1F5YGZ1_9BACT</name>
<dbReference type="SMART" id="SM00388">
    <property type="entry name" value="HisKA"/>
    <property type="match status" value="1"/>
</dbReference>
<evidence type="ECO:0000256" key="9">
    <source>
        <dbReference type="ARBA" id="ARBA00022840"/>
    </source>
</evidence>
<feature type="transmembrane region" description="Helical" evidence="13">
    <location>
        <begin position="183"/>
        <end position="201"/>
    </location>
</feature>